<evidence type="ECO:0000256" key="9">
    <source>
        <dbReference type="HAMAP-Rule" id="MF_00135"/>
    </source>
</evidence>
<evidence type="ECO:0000256" key="7">
    <source>
        <dbReference type="ARBA" id="ARBA00023141"/>
    </source>
</evidence>
<accession>A0ABW2V781</accession>
<protein>
    <recommendedName>
        <fullName evidence="4 9">N-(5'-phosphoribosyl)anthranilate isomerase</fullName>
        <shortName evidence="9">PRAI</shortName>
        <ecNumber evidence="3 9">5.3.1.24</ecNumber>
    </recommendedName>
</protein>
<dbReference type="InterPro" id="IPR013785">
    <property type="entry name" value="Aldolase_TIM"/>
</dbReference>
<dbReference type="Proteomes" id="UP001596528">
    <property type="component" value="Unassembled WGS sequence"/>
</dbReference>
<keyword evidence="6 9" id="KW-0822">Tryptophan biosynthesis</keyword>
<keyword evidence="5 9" id="KW-0028">Amino-acid biosynthesis</keyword>
<evidence type="ECO:0000256" key="3">
    <source>
        <dbReference type="ARBA" id="ARBA00012572"/>
    </source>
</evidence>
<evidence type="ECO:0000256" key="8">
    <source>
        <dbReference type="ARBA" id="ARBA00023235"/>
    </source>
</evidence>
<evidence type="ECO:0000256" key="5">
    <source>
        <dbReference type="ARBA" id="ARBA00022605"/>
    </source>
</evidence>
<reference evidence="12" key="1">
    <citation type="journal article" date="2019" name="Int. J. Syst. Evol. Microbiol.">
        <title>The Global Catalogue of Microorganisms (GCM) 10K type strain sequencing project: providing services to taxonomists for standard genome sequencing and annotation.</title>
        <authorList>
            <consortium name="The Broad Institute Genomics Platform"/>
            <consortium name="The Broad Institute Genome Sequencing Center for Infectious Disease"/>
            <person name="Wu L."/>
            <person name="Ma J."/>
        </authorList>
    </citation>
    <scope>NUCLEOTIDE SEQUENCE [LARGE SCALE GENOMIC DNA]</scope>
    <source>
        <strain evidence="12">JCM 18657</strain>
    </source>
</reference>
<dbReference type="InterPro" id="IPR011060">
    <property type="entry name" value="RibuloseP-bd_barrel"/>
</dbReference>
<evidence type="ECO:0000259" key="10">
    <source>
        <dbReference type="Pfam" id="PF00697"/>
    </source>
</evidence>
<keyword evidence="7 9" id="KW-0057">Aromatic amino acid biosynthesis</keyword>
<comment type="pathway">
    <text evidence="2 9">Amino-acid biosynthesis; L-tryptophan biosynthesis; L-tryptophan from chorismate: step 3/5.</text>
</comment>
<keyword evidence="12" id="KW-1185">Reference proteome</keyword>
<evidence type="ECO:0000256" key="1">
    <source>
        <dbReference type="ARBA" id="ARBA00001164"/>
    </source>
</evidence>
<dbReference type="HAMAP" id="MF_00135">
    <property type="entry name" value="PRAI"/>
    <property type="match status" value="1"/>
</dbReference>
<dbReference type="PANTHER" id="PTHR42894">
    <property type="entry name" value="N-(5'-PHOSPHORIBOSYL)ANTHRANILATE ISOMERASE"/>
    <property type="match status" value="1"/>
</dbReference>
<dbReference type="CDD" id="cd00405">
    <property type="entry name" value="PRAI"/>
    <property type="match status" value="1"/>
</dbReference>
<evidence type="ECO:0000256" key="4">
    <source>
        <dbReference type="ARBA" id="ARBA00022272"/>
    </source>
</evidence>
<organism evidence="11 12">
    <name type="scientific">Paenibacillus thermoaerophilus</name>
    <dbReference type="NCBI Taxonomy" id="1215385"/>
    <lineage>
        <taxon>Bacteria</taxon>
        <taxon>Bacillati</taxon>
        <taxon>Bacillota</taxon>
        <taxon>Bacilli</taxon>
        <taxon>Bacillales</taxon>
        <taxon>Paenibacillaceae</taxon>
        <taxon>Paenibacillus</taxon>
    </lineage>
</organism>
<comment type="similarity">
    <text evidence="9">Belongs to the TrpF family.</text>
</comment>
<feature type="domain" description="N-(5'phosphoribosyl) anthranilate isomerase (PRAI)" evidence="10">
    <location>
        <begin position="6"/>
        <end position="225"/>
    </location>
</feature>
<dbReference type="Gene3D" id="3.20.20.70">
    <property type="entry name" value="Aldolase class I"/>
    <property type="match status" value="1"/>
</dbReference>
<evidence type="ECO:0000256" key="2">
    <source>
        <dbReference type="ARBA" id="ARBA00004664"/>
    </source>
</evidence>
<dbReference type="SUPFAM" id="SSF51366">
    <property type="entry name" value="Ribulose-phoshate binding barrel"/>
    <property type="match status" value="1"/>
</dbReference>
<evidence type="ECO:0000313" key="11">
    <source>
        <dbReference type="EMBL" id="MFC7750467.1"/>
    </source>
</evidence>
<keyword evidence="8 9" id="KW-0413">Isomerase</keyword>
<gene>
    <name evidence="9" type="primary">trpF</name>
    <name evidence="11" type="ORF">ACFQWB_11090</name>
</gene>
<dbReference type="PANTHER" id="PTHR42894:SF1">
    <property type="entry name" value="N-(5'-PHOSPHORIBOSYL)ANTHRANILATE ISOMERASE"/>
    <property type="match status" value="1"/>
</dbReference>
<dbReference type="InterPro" id="IPR044643">
    <property type="entry name" value="TrpF_fam"/>
</dbReference>
<name>A0ABW2V781_9BACL</name>
<dbReference type="Pfam" id="PF00697">
    <property type="entry name" value="PRAI"/>
    <property type="match status" value="1"/>
</dbReference>
<comment type="caution">
    <text evidence="11">The sequence shown here is derived from an EMBL/GenBank/DDBJ whole genome shotgun (WGS) entry which is preliminary data.</text>
</comment>
<dbReference type="RefSeq" id="WP_138787932.1">
    <property type="nucleotide sequence ID" value="NZ_JBHTGQ010000023.1"/>
</dbReference>
<proteinExistence type="inferred from homology"/>
<dbReference type="EMBL" id="JBHTGQ010000023">
    <property type="protein sequence ID" value="MFC7750467.1"/>
    <property type="molecule type" value="Genomic_DNA"/>
</dbReference>
<evidence type="ECO:0000313" key="12">
    <source>
        <dbReference type="Proteomes" id="UP001596528"/>
    </source>
</evidence>
<dbReference type="EC" id="5.3.1.24" evidence="3 9"/>
<comment type="catalytic activity">
    <reaction evidence="1 9">
        <text>N-(5-phospho-beta-D-ribosyl)anthranilate = 1-(2-carboxyphenylamino)-1-deoxy-D-ribulose 5-phosphate</text>
        <dbReference type="Rhea" id="RHEA:21540"/>
        <dbReference type="ChEBI" id="CHEBI:18277"/>
        <dbReference type="ChEBI" id="CHEBI:58613"/>
        <dbReference type="EC" id="5.3.1.24"/>
    </reaction>
</comment>
<dbReference type="InterPro" id="IPR001240">
    <property type="entry name" value="PRAI_dom"/>
</dbReference>
<evidence type="ECO:0000256" key="6">
    <source>
        <dbReference type="ARBA" id="ARBA00022822"/>
    </source>
</evidence>
<dbReference type="GO" id="GO:0016853">
    <property type="term" value="F:isomerase activity"/>
    <property type="evidence" value="ECO:0007669"/>
    <property type="project" value="UniProtKB-KW"/>
</dbReference>
<sequence>MSGPIVKICGLQRGEVIQSIEHLLIDWIGFVLAPSRRRVTPERAGELIANMRSSSGPLRDASAVGVFVNPGEEELRSTMRSAPLDIIQLHGRESPAFCNWVRTEFPGVRVMKVVSFASGRNRDDAVLESPEGLLGPYEDAVDYLLLDTHDPVYGGGSGQTFNWEMIPEYRDWARARGIPLLVAGGLTPDNVGHLMERYAPDGVDVSSGVETDGQKDSEKIRLFVERVKARV</sequence>